<dbReference type="OrthoDB" id="7693964at2759"/>
<proteinExistence type="predicted"/>
<evidence type="ECO:0000313" key="4">
    <source>
        <dbReference type="Proteomes" id="UP000036403"/>
    </source>
</evidence>
<dbReference type="GO" id="GO:0003676">
    <property type="term" value="F:nucleic acid binding"/>
    <property type="evidence" value="ECO:0007669"/>
    <property type="project" value="InterPro"/>
</dbReference>
<dbReference type="InterPro" id="IPR001584">
    <property type="entry name" value="Integrase_cat-core"/>
</dbReference>
<feature type="domain" description="Integrase catalytic" evidence="2">
    <location>
        <begin position="134"/>
        <end position="298"/>
    </location>
</feature>
<dbReference type="GO" id="GO:0015074">
    <property type="term" value="P:DNA integration"/>
    <property type="evidence" value="ECO:0007669"/>
    <property type="project" value="InterPro"/>
</dbReference>
<dbReference type="EMBL" id="LBMM01010255">
    <property type="protein sequence ID" value="KMQ87572.1"/>
    <property type="molecule type" value="Genomic_DNA"/>
</dbReference>
<keyword evidence="4" id="KW-1185">Reference proteome</keyword>
<dbReference type="Pfam" id="PF17921">
    <property type="entry name" value="Integrase_H2C2"/>
    <property type="match status" value="1"/>
</dbReference>
<comment type="caution">
    <text evidence="3">The sequence shown here is derived from an EMBL/GenBank/DDBJ whole genome shotgun (WGS) entry which is preliminary data.</text>
</comment>
<dbReference type="AlphaFoldDB" id="A0A0J7KBD2"/>
<accession>A0A0J7KBD2</accession>
<protein>
    <recommendedName>
        <fullName evidence="1">RNA-directed DNA polymerase</fullName>
        <ecNumber evidence="1">2.7.7.49</ecNumber>
    </recommendedName>
</protein>
<dbReference type="PaxDb" id="67767-A0A0J7KBD2"/>
<dbReference type="EC" id="2.7.7.49" evidence="1"/>
<dbReference type="Pfam" id="PF00665">
    <property type="entry name" value="rve"/>
    <property type="match status" value="1"/>
</dbReference>
<dbReference type="InterPro" id="IPR050951">
    <property type="entry name" value="Retrovirus_Pol_polyprotein"/>
</dbReference>
<dbReference type="InterPro" id="IPR036397">
    <property type="entry name" value="RNaseH_sf"/>
</dbReference>
<dbReference type="Gene3D" id="1.10.340.70">
    <property type="match status" value="1"/>
</dbReference>
<gene>
    <name evidence="3" type="ORF">RF55_13103</name>
</gene>
<dbReference type="PANTHER" id="PTHR37984:SF5">
    <property type="entry name" value="PROTEIN NYNRIN-LIKE"/>
    <property type="match status" value="1"/>
</dbReference>
<dbReference type="PANTHER" id="PTHR37984">
    <property type="entry name" value="PROTEIN CBG26694"/>
    <property type="match status" value="1"/>
</dbReference>
<dbReference type="InterPro" id="IPR041588">
    <property type="entry name" value="Integrase_H2C2"/>
</dbReference>
<organism evidence="3 4">
    <name type="scientific">Lasius niger</name>
    <name type="common">Black garden ant</name>
    <dbReference type="NCBI Taxonomy" id="67767"/>
    <lineage>
        <taxon>Eukaryota</taxon>
        <taxon>Metazoa</taxon>
        <taxon>Ecdysozoa</taxon>
        <taxon>Arthropoda</taxon>
        <taxon>Hexapoda</taxon>
        <taxon>Insecta</taxon>
        <taxon>Pterygota</taxon>
        <taxon>Neoptera</taxon>
        <taxon>Endopterygota</taxon>
        <taxon>Hymenoptera</taxon>
        <taxon>Apocrita</taxon>
        <taxon>Aculeata</taxon>
        <taxon>Formicoidea</taxon>
        <taxon>Formicidae</taxon>
        <taxon>Formicinae</taxon>
        <taxon>Lasius</taxon>
        <taxon>Lasius</taxon>
    </lineage>
</organism>
<dbReference type="InterPro" id="IPR012337">
    <property type="entry name" value="RNaseH-like_sf"/>
</dbReference>
<evidence type="ECO:0000313" key="3">
    <source>
        <dbReference type="EMBL" id="KMQ87572.1"/>
    </source>
</evidence>
<sequence length="394" mass="45346">MLAIVRSVERFHIYLYGLHFTVVTDCHANGKKMAHVDALSRVVHMIDALPLEKELEYRQLQDPRLKFLARDLEYEGHDKFDLIDGLVFRKAIDKPRFVIPESMVTNIIRVYHGEMAHCGVEKTVRGIGENYWFPSLRKRVQNYIDNCLVSSSNSREESVEGFKHILVVVDAFSRFTWLFAVKSTTSKETIKCLSTLFQTVAAPRTLITDRGTAFTSQEFAGFIKNFNIVHHLVAVTAPWANGLVERVNRAAPAKILFGVEHNSQIDSNLINFLKELAQTEFNHEKVKKDSRELAIESTQKIKDYNKIYYDERHRKPSIYKEGDYVLIRDATIKPGEDKKLKPRYRGPYVVAKALNKNRYVIRDIPGFNITSKPYDSILSPDRLKLWVKPVASSV</sequence>
<dbReference type="Proteomes" id="UP000036403">
    <property type="component" value="Unassembled WGS sequence"/>
</dbReference>
<evidence type="ECO:0000259" key="2">
    <source>
        <dbReference type="PROSITE" id="PS50994"/>
    </source>
</evidence>
<evidence type="ECO:0000256" key="1">
    <source>
        <dbReference type="ARBA" id="ARBA00012493"/>
    </source>
</evidence>
<dbReference type="Gene3D" id="3.30.420.10">
    <property type="entry name" value="Ribonuclease H-like superfamily/Ribonuclease H"/>
    <property type="match status" value="1"/>
</dbReference>
<dbReference type="GO" id="GO:0003964">
    <property type="term" value="F:RNA-directed DNA polymerase activity"/>
    <property type="evidence" value="ECO:0007669"/>
    <property type="project" value="UniProtKB-EC"/>
</dbReference>
<dbReference type="PROSITE" id="PS50994">
    <property type="entry name" value="INTEGRASE"/>
    <property type="match status" value="1"/>
</dbReference>
<name>A0A0J7KBD2_LASNI</name>
<dbReference type="SUPFAM" id="SSF53098">
    <property type="entry name" value="Ribonuclease H-like"/>
    <property type="match status" value="1"/>
</dbReference>
<reference evidence="3 4" key="1">
    <citation type="submission" date="2015-04" db="EMBL/GenBank/DDBJ databases">
        <title>Lasius niger genome sequencing.</title>
        <authorList>
            <person name="Konorov E.A."/>
            <person name="Nikitin M.A."/>
            <person name="Kirill M.V."/>
            <person name="Chang P."/>
        </authorList>
    </citation>
    <scope>NUCLEOTIDE SEQUENCE [LARGE SCALE GENOMIC DNA]</scope>
    <source>
        <tissue evidence="3">Whole</tissue>
    </source>
</reference>